<sequence>MKQLKGLLLASVMTLMISIILYYSMLHIKDDSYRQMPVNAGTHTKQVTLTNDNIVDVINTFIDTSHLSKINLNSHVLEVVLLVNNEQTPEQIIYADLPQFVSLAFNHTLNIEQLQVKVMEKQHNRNDSVIIFTCNLYRNDAWLENGIEQLQDVGWLVDPNWEQRLRIKKTIYWQ</sequence>
<gene>
    <name evidence="2" type="ORF">NAG76_20255</name>
</gene>
<accession>A0A9J6ZDA6</accession>
<evidence type="ECO:0000256" key="1">
    <source>
        <dbReference type="SAM" id="Phobius"/>
    </source>
</evidence>
<organism evidence="2 3">
    <name type="scientific">Candidatus Pristimantibacillus lignocellulolyticus</name>
    <dbReference type="NCBI Taxonomy" id="2994561"/>
    <lineage>
        <taxon>Bacteria</taxon>
        <taxon>Bacillati</taxon>
        <taxon>Bacillota</taxon>
        <taxon>Bacilli</taxon>
        <taxon>Bacillales</taxon>
        <taxon>Paenibacillaceae</taxon>
        <taxon>Candidatus Pristimantibacillus</taxon>
    </lineage>
</organism>
<evidence type="ECO:0000313" key="2">
    <source>
        <dbReference type="EMBL" id="URN94130.1"/>
    </source>
</evidence>
<keyword evidence="1" id="KW-1133">Transmembrane helix</keyword>
<dbReference type="KEGG" id="plig:NAG76_20255"/>
<dbReference type="Proteomes" id="UP001056756">
    <property type="component" value="Chromosome"/>
</dbReference>
<proteinExistence type="predicted"/>
<name>A0A9J6ZDA6_9BACL</name>
<dbReference type="EMBL" id="CP097899">
    <property type="protein sequence ID" value="URN94130.1"/>
    <property type="molecule type" value="Genomic_DNA"/>
</dbReference>
<keyword evidence="1" id="KW-0472">Membrane</keyword>
<protein>
    <submittedName>
        <fullName evidence="2">Uncharacterized protein</fullName>
    </submittedName>
</protein>
<reference evidence="2" key="1">
    <citation type="submission" date="2022-05" db="EMBL/GenBank/DDBJ databases">
        <title>Novel bacterial taxa in a minimal lignocellulolytic consortium and its capacity to transform plastics disclosed by genome-resolved metagenomics.</title>
        <authorList>
            <person name="Rodriguez C.A.D."/>
            <person name="Diaz-Garcia L."/>
            <person name="Herrera K."/>
            <person name="Tarazona N.A."/>
            <person name="Sproer C."/>
            <person name="Overmann J."/>
            <person name="Jimenez D.J."/>
        </authorList>
    </citation>
    <scope>NUCLEOTIDE SEQUENCE</scope>
    <source>
        <strain evidence="2">MAG5</strain>
    </source>
</reference>
<evidence type="ECO:0000313" key="3">
    <source>
        <dbReference type="Proteomes" id="UP001056756"/>
    </source>
</evidence>
<dbReference type="AlphaFoldDB" id="A0A9J6ZDA6"/>
<keyword evidence="1" id="KW-0812">Transmembrane</keyword>
<feature type="transmembrane region" description="Helical" evidence="1">
    <location>
        <begin position="6"/>
        <end position="26"/>
    </location>
</feature>